<comment type="function">
    <text evidence="6">Part of a membrane-bound complex that couples electron transfer with translocation of ions across the membrane.</text>
</comment>
<evidence type="ECO:0000256" key="6">
    <source>
        <dbReference type="HAMAP-Rule" id="MF_00479"/>
    </source>
</evidence>
<dbReference type="PANTHER" id="PTHR36118">
    <property type="entry name" value="ION-TRANSLOCATING OXIDOREDUCTASE COMPLEX SUBUNIT G"/>
    <property type="match status" value="1"/>
</dbReference>
<evidence type="ECO:0000256" key="2">
    <source>
        <dbReference type="ARBA" id="ARBA00022553"/>
    </source>
</evidence>
<feature type="region of interest" description="Disordered" evidence="7">
    <location>
        <begin position="1"/>
        <end position="20"/>
    </location>
</feature>
<keyword evidence="6" id="KW-1003">Cell membrane</keyword>
<comment type="caution">
    <text evidence="10">The sequence shown here is derived from an EMBL/GenBank/DDBJ whole genome shotgun (WGS) entry which is preliminary data.</text>
</comment>
<dbReference type="GO" id="GO:0009055">
    <property type="term" value="F:electron transfer activity"/>
    <property type="evidence" value="ECO:0007669"/>
    <property type="project" value="InterPro"/>
</dbReference>
<keyword evidence="1 6" id="KW-0813">Transport</keyword>
<dbReference type="eggNOG" id="COG4659">
    <property type="taxonomic scope" value="Bacteria"/>
</dbReference>
<dbReference type="PIRSF" id="PIRSF006091">
    <property type="entry name" value="E_trnsport_RnfG"/>
    <property type="match status" value="1"/>
</dbReference>
<feature type="modified residue" description="FMN phosphoryl threonine" evidence="6">
    <location>
        <position position="197"/>
    </location>
</feature>
<dbReference type="HAMAP" id="MF_00479">
    <property type="entry name" value="RsxG_RnfG"/>
    <property type="match status" value="1"/>
</dbReference>
<evidence type="ECO:0000259" key="9">
    <source>
        <dbReference type="SMART" id="SM00900"/>
    </source>
</evidence>
<evidence type="ECO:0000256" key="5">
    <source>
        <dbReference type="ARBA" id="ARBA00022982"/>
    </source>
</evidence>
<comment type="subunit">
    <text evidence="6">The complex is composed of six subunits: RnfA, RnfB, RnfC, RnfD, RnfE and RnfG.</text>
</comment>
<dbReference type="Proteomes" id="UP000027997">
    <property type="component" value="Unassembled WGS sequence"/>
</dbReference>
<proteinExistence type="inferred from homology"/>
<evidence type="ECO:0000256" key="8">
    <source>
        <dbReference type="SAM" id="Phobius"/>
    </source>
</evidence>
<evidence type="ECO:0000256" key="4">
    <source>
        <dbReference type="ARBA" id="ARBA00022643"/>
    </source>
</evidence>
<keyword evidence="11" id="KW-1185">Reference proteome</keyword>
<dbReference type="GO" id="GO:0005886">
    <property type="term" value="C:plasma membrane"/>
    <property type="evidence" value="ECO:0007669"/>
    <property type="project" value="UniProtKB-SubCell"/>
</dbReference>
<dbReference type="PANTHER" id="PTHR36118:SF1">
    <property type="entry name" value="ION-TRANSLOCATING OXIDOREDUCTASE COMPLEX SUBUNIT G"/>
    <property type="match status" value="1"/>
</dbReference>
<dbReference type="InterPro" id="IPR007329">
    <property type="entry name" value="FMN-bd"/>
</dbReference>
<evidence type="ECO:0000256" key="7">
    <source>
        <dbReference type="SAM" id="MobiDB-lite"/>
    </source>
</evidence>
<keyword evidence="6 8" id="KW-1133">Transmembrane helix</keyword>
<dbReference type="EMBL" id="JOJP01000001">
    <property type="protein sequence ID" value="KEI72901.1"/>
    <property type="molecule type" value="Genomic_DNA"/>
</dbReference>
<comment type="cofactor">
    <cofactor evidence="6">
        <name>FMN</name>
        <dbReference type="ChEBI" id="CHEBI:58210"/>
    </cofactor>
</comment>
<evidence type="ECO:0000313" key="11">
    <source>
        <dbReference type="Proteomes" id="UP000027997"/>
    </source>
</evidence>
<keyword evidence="4 6" id="KW-0288">FMN</keyword>
<comment type="subcellular location">
    <subcellularLocation>
        <location evidence="6">Cell inner membrane</location>
        <topology evidence="6">Single-pass membrane protein</topology>
    </subcellularLocation>
</comment>
<feature type="domain" description="FMN-binding" evidence="9">
    <location>
        <begin position="122"/>
        <end position="214"/>
    </location>
</feature>
<dbReference type="SMART" id="SM00900">
    <property type="entry name" value="FMN_bind"/>
    <property type="match status" value="1"/>
</dbReference>
<evidence type="ECO:0000313" key="10">
    <source>
        <dbReference type="EMBL" id="KEI72901.1"/>
    </source>
</evidence>
<keyword evidence="2 6" id="KW-0597">Phosphoprotein</keyword>
<dbReference type="Pfam" id="PF04205">
    <property type="entry name" value="FMN_bind"/>
    <property type="match status" value="1"/>
</dbReference>
<keyword evidence="5 6" id="KW-0249">Electron transport</keyword>
<evidence type="ECO:0000256" key="1">
    <source>
        <dbReference type="ARBA" id="ARBA00022448"/>
    </source>
</evidence>
<dbReference type="RefSeq" id="WP_020581592.1">
    <property type="nucleotide sequence ID" value="NZ_JOJP01000001.1"/>
</dbReference>
<evidence type="ECO:0000256" key="3">
    <source>
        <dbReference type="ARBA" id="ARBA00022630"/>
    </source>
</evidence>
<dbReference type="EC" id="7.-.-.-" evidence="6"/>
<dbReference type="STRING" id="305900.GV64_21175"/>
<feature type="transmembrane region" description="Helical" evidence="8">
    <location>
        <begin position="31"/>
        <end position="50"/>
    </location>
</feature>
<comment type="similarity">
    <text evidence="6">Belongs to the RnfG family.</text>
</comment>
<organism evidence="10 11">
    <name type="scientific">Endozoicomonas elysicola</name>
    <dbReference type="NCBI Taxonomy" id="305900"/>
    <lineage>
        <taxon>Bacteria</taxon>
        <taxon>Pseudomonadati</taxon>
        <taxon>Pseudomonadota</taxon>
        <taxon>Gammaproteobacteria</taxon>
        <taxon>Oceanospirillales</taxon>
        <taxon>Endozoicomonadaceae</taxon>
        <taxon>Endozoicomonas</taxon>
    </lineage>
</organism>
<dbReference type="NCBIfam" id="NF002519">
    <property type="entry name" value="PRK01908.1"/>
    <property type="match status" value="1"/>
</dbReference>
<dbReference type="InterPro" id="IPR010209">
    <property type="entry name" value="Ion_transpt_RnfG/RsxG"/>
</dbReference>
<protein>
    <recommendedName>
        <fullName evidence="6">Ion-translocating oxidoreductase complex subunit G</fullName>
        <ecNumber evidence="6">7.-.-.-</ecNumber>
    </recommendedName>
    <alternativeName>
        <fullName evidence="6">Rnf electron transport complex subunit G</fullName>
    </alternativeName>
</protein>
<sequence>MSDGQIPLKDTTDSPPPSGNGLLQSIFRNSLGLGLFAVFTVGLISITWILTQERIETQVRAYEAKALMEILPADTHDNVLVDSKIVLEPSRLLSSQDQREAYIALNDGKVSAVILPVTAPDGYSGRIELLVGINRNGTLAGVRAITHKETPGLGDKINTNVTDWILGFAGKSLSNPAGEGWGVKKDGGEFDQFTGATITPRAVVAAVYRALQYFEANRNLLLDPLRMTGVREEIQNDE</sequence>
<keyword evidence="6" id="KW-0997">Cell inner membrane</keyword>
<dbReference type="GO" id="GO:0010181">
    <property type="term" value="F:FMN binding"/>
    <property type="evidence" value="ECO:0007669"/>
    <property type="project" value="InterPro"/>
</dbReference>
<dbReference type="AlphaFoldDB" id="A0A081KFH5"/>
<keyword evidence="3 6" id="KW-0285">Flavoprotein</keyword>
<keyword evidence="6 8" id="KW-0472">Membrane</keyword>
<reference evidence="10 11" key="1">
    <citation type="submission" date="2014-06" db="EMBL/GenBank/DDBJ databases">
        <title>Whole Genome Sequences of Three Symbiotic Endozoicomonas Bacteria.</title>
        <authorList>
            <person name="Neave M.J."/>
            <person name="Apprill A."/>
            <person name="Voolstra C.R."/>
        </authorList>
    </citation>
    <scope>NUCLEOTIDE SEQUENCE [LARGE SCALE GENOMIC DNA]</scope>
    <source>
        <strain evidence="10 11">DSM 22380</strain>
    </source>
</reference>
<dbReference type="GO" id="GO:0022900">
    <property type="term" value="P:electron transport chain"/>
    <property type="evidence" value="ECO:0007669"/>
    <property type="project" value="UniProtKB-UniRule"/>
</dbReference>
<keyword evidence="6" id="KW-1278">Translocase</keyword>
<dbReference type="NCBIfam" id="TIGR01947">
    <property type="entry name" value="rnfG"/>
    <property type="match status" value="1"/>
</dbReference>
<accession>A0A081KFH5</accession>
<name>A0A081KFH5_9GAMM</name>
<keyword evidence="6 8" id="KW-0812">Transmembrane</keyword>
<gene>
    <name evidence="6" type="primary">rnfG</name>
    <name evidence="10" type="ORF">GV64_21175</name>
</gene>